<organism evidence="1 2">
    <name type="scientific">Romanomermis culicivorax</name>
    <name type="common">Nematode worm</name>
    <dbReference type="NCBI Taxonomy" id="13658"/>
    <lineage>
        <taxon>Eukaryota</taxon>
        <taxon>Metazoa</taxon>
        <taxon>Ecdysozoa</taxon>
        <taxon>Nematoda</taxon>
        <taxon>Enoplea</taxon>
        <taxon>Dorylaimia</taxon>
        <taxon>Mermithida</taxon>
        <taxon>Mermithoidea</taxon>
        <taxon>Mermithidae</taxon>
        <taxon>Romanomermis</taxon>
    </lineage>
</organism>
<dbReference type="WBParaSite" id="nRc.2.0.1.t10024-RA">
    <property type="protein sequence ID" value="nRc.2.0.1.t10024-RA"/>
    <property type="gene ID" value="nRc.2.0.1.g10024"/>
</dbReference>
<evidence type="ECO:0000313" key="1">
    <source>
        <dbReference type="Proteomes" id="UP000887565"/>
    </source>
</evidence>
<dbReference type="Proteomes" id="UP000887565">
    <property type="component" value="Unplaced"/>
</dbReference>
<reference evidence="2" key="1">
    <citation type="submission" date="2022-11" db="UniProtKB">
        <authorList>
            <consortium name="WormBaseParasite"/>
        </authorList>
    </citation>
    <scope>IDENTIFICATION</scope>
</reference>
<proteinExistence type="predicted"/>
<evidence type="ECO:0000313" key="2">
    <source>
        <dbReference type="WBParaSite" id="nRc.2.0.1.t10024-RA"/>
    </source>
</evidence>
<dbReference type="AlphaFoldDB" id="A0A915I799"/>
<accession>A0A915I799</accession>
<protein>
    <submittedName>
        <fullName evidence="2">Uncharacterized protein</fullName>
    </submittedName>
</protein>
<name>A0A915I799_ROMCU</name>
<keyword evidence="1" id="KW-1185">Reference proteome</keyword>
<sequence>MVVLNFEGGGRLKGSAPDSSFEGGPCCGDSQNSGQMAAATSCPIRIMAEMNNAHFQMAHLTHGAFANSAYDNGAYDMWPNRCNWQKRI</sequence>